<evidence type="ECO:0000256" key="1">
    <source>
        <dbReference type="SAM" id="SignalP"/>
    </source>
</evidence>
<dbReference type="AlphaFoldDB" id="A0AAE0N654"/>
<keyword evidence="3" id="KW-1185">Reference proteome</keyword>
<name>A0AAE0N654_9PEZI</name>
<proteinExistence type="predicted"/>
<protein>
    <submittedName>
        <fullName evidence="2">Uncharacterized protein</fullName>
    </submittedName>
</protein>
<evidence type="ECO:0000313" key="2">
    <source>
        <dbReference type="EMBL" id="KAK3371608.1"/>
    </source>
</evidence>
<reference evidence="2" key="1">
    <citation type="journal article" date="2023" name="Mol. Phylogenet. Evol.">
        <title>Genome-scale phylogeny and comparative genomics of the fungal order Sordariales.</title>
        <authorList>
            <person name="Hensen N."/>
            <person name="Bonometti L."/>
            <person name="Westerberg I."/>
            <person name="Brannstrom I.O."/>
            <person name="Guillou S."/>
            <person name="Cros-Aarteil S."/>
            <person name="Calhoun S."/>
            <person name="Haridas S."/>
            <person name="Kuo A."/>
            <person name="Mondo S."/>
            <person name="Pangilinan J."/>
            <person name="Riley R."/>
            <person name="LaButti K."/>
            <person name="Andreopoulos B."/>
            <person name="Lipzen A."/>
            <person name="Chen C."/>
            <person name="Yan M."/>
            <person name="Daum C."/>
            <person name="Ng V."/>
            <person name="Clum A."/>
            <person name="Steindorff A."/>
            <person name="Ohm R.A."/>
            <person name="Martin F."/>
            <person name="Silar P."/>
            <person name="Natvig D.O."/>
            <person name="Lalanne C."/>
            <person name="Gautier V."/>
            <person name="Ament-Velasquez S.L."/>
            <person name="Kruys A."/>
            <person name="Hutchinson M.I."/>
            <person name="Powell A.J."/>
            <person name="Barry K."/>
            <person name="Miller A.N."/>
            <person name="Grigoriev I.V."/>
            <person name="Debuchy R."/>
            <person name="Gladieux P."/>
            <person name="Hiltunen Thoren M."/>
            <person name="Johannesson H."/>
        </authorList>
    </citation>
    <scope>NUCLEOTIDE SEQUENCE</scope>
    <source>
        <strain evidence="2">CBS 958.72</strain>
    </source>
</reference>
<comment type="caution">
    <text evidence="2">The sequence shown here is derived from an EMBL/GenBank/DDBJ whole genome shotgun (WGS) entry which is preliminary data.</text>
</comment>
<accession>A0AAE0N654</accession>
<feature type="signal peptide" evidence="1">
    <location>
        <begin position="1"/>
        <end position="28"/>
    </location>
</feature>
<feature type="chain" id="PRO_5042035630" evidence="1">
    <location>
        <begin position="29"/>
        <end position="116"/>
    </location>
</feature>
<reference evidence="2" key="2">
    <citation type="submission" date="2023-06" db="EMBL/GenBank/DDBJ databases">
        <authorList>
            <consortium name="Lawrence Berkeley National Laboratory"/>
            <person name="Haridas S."/>
            <person name="Hensen N."/>
            <person name="Bonometti L."/>
            <person name="Westerberg I."/>
            <person name="Brannstrom I.O."/>
            <person name="Guillou S."/>
            <person name="Cros-Aarteil S."/>
            <person name="Calhoun S."/>
            <person name="Kuo A."/>
            <person name="Mondo S."/>
            <person name="Pangilinan J."/>
            <person name="Riley R."/>
            <person name="Labutti K."/>
            <person name="Andreopoulos B."/>
            <person name="Lipzen A."/>
            <person name="Chen C."/>
            <person name="Yanf M."/>
            <person name="Daum C."/>
            <person name="Ng V."/>
            <person name="Clum A."/>
            <person name="Steindorff A."/>
            <person name="Ohm R."/>
            <person name="Martin F."/>
            <person name="Silar P."/>
            <person name="Natvig D."/>
            <person name="Lalanne C."/>
            <person name="Gautier V."/>
            <person name="Ament-Velasquez S.L."/>
            <person name="Kruys A."/>
            <person name="Hutchinson M.I."/>
            <person name="Powell A.J."/>
            <person name="Barry K."/>
            <person name="Miller A.N."/>
            <person name="Grigoriev I.V."/>
            <person name="Debuchy R."/>
            <person name="Gladieux P."/>
            <person name="Thoren M.H."/>
            <person name="Johannesson H."/>
        </authorList>
    </citation>
    <scope>NUCLEOTIDE SEQUENCE</scope>
    <source>
        <strain evidence="2">CBS 958.72</strain>
    </source>
</reference>
<dbReference type="Proteomes" id="UP001287356">
    <property type="component" value="Unassembled WGS sequence"/>
</dbReference>
<organism evidence="2 3">
    <name type="scientific">Lasiosphaeria ovina</name>
    <dbReference type="NCBI Taxonomy" id="92902"/>
    <lineage>
        <taxon>Eukaryota</taxon>
        <taxon>Fungi</taxon>
        <taxon>Dikarya</taxon>
        <taxon>Ascomycota</taxon>
        <taxon>Pezizomycotina</taxon>
        <taxon>Sordariomycetes</taxon>
        <taxon>Sordariomycetidae</taxon>
        <taxon>Sordariales</taxon>
        <taxon>Lasiosphaeriaceae</taxon>
        <taxon>Lasiosphaeria</taxon>
    </lineage>
</organism>
<keyword evidence="1" id="KW-0732">Signal</keyword>
<evidence type="ECO:0000313" key="3">
    <source>
        <dbReference type="Proteomes" id="UP001287356"/>
    </source>
</evidence>
<dbReference type="EMBL" id="JAULSN010000005">
    <property type="protein sequence ID" value="KAK3371608.1"/>
    <property type="molecule type" value="Genomic_DNA"/>
</dbReference>
<gene>
    <name evidence="2" type="ORF">B0T24DRAFT_327303</name>
</gene>
<sequence>MSIAGAKPCPRHVSHVLLFLSLILPPIAFHGRDSVRHVSRNLARAPTLSAVVPPACCITFSGNYQFVTYSTSGHVCAVYIVHYNTMVSSPAGPSRELAWPRRGRVVCLVDTEDISL</sequence>